<comment type="function">
    <text evidence="2">Catalyzes the phosphorylation of pyruvate to phosphoenolpyruvate.</text>
</comment>
<evidence type="ECO:0000256" key="11">
    <source>
        <dbReference type="ARBA" id="ARBA00022840"/>
    </source>
</evidence>
<keyword evidence="7" id="KW-0808">Transferase</keyword>
<comment type="catalytic activity">
    <reaction evidence="14">
        <text>pyruvate + ATP + H2O = phosphoenolpyruvate + AMP + phosphate + 2 H(+)</text>
        <dbReference type="Rhea" id="RHEA:11364"/>
        <dbReference type="ChEBI" id="CHEBI:15361"/>
        <dbReference type="ChEBI" id="CHEBI:15377"/>
        <dbReference type="ChEBI" id="CHEBI:15378"/>
        <dbReference type="ChEBI" id="CHEBI:30616"/>
        <dbReference type="ChEBI" id="CHEBI:43474"/>
        <dbReference type="ChEBI" id="CHEBI:58702"/>
        <dbReference type="ChEBI" id="CHEBI:456215"/>
        <dbReference type="EC" id="2.7.9.2"/>
    </reaction>
</comment>
<evidence type="ECO:0000256" key="9">
    <source>
        <dbReference type="ARBA" id="ARBA00022741"/>
    </source>
</evidence>
<evidence type="ECO:0000256" key="3">
    <source>
        <dbReference type="ARBA" id="ARBA00004742"/>
    </source>
</evidence>
<dbReference type="GO" id="GO:0005524">
    <property type="term" value="F:ATP binding"/>
    <property type="evidence" value="ECO:0007669"/>
    <property type="project" value="UniProtKB-KW"/>
</dbReference>
<dbReference type="Pfam" id="PF01326">
    <property type="entry name" value="PPDK_N"/>
    <property type="match status" value="1"/>
</dbReference>
<dbReference type="InterPro" id="IPR008279">
    <property type="entry name" value="PEP-util_enz_mobile_dom"/>
</dbReference>
<evidence type="ECO:0000259" key="15">
    <source>
        <dbReference type="Pfam" id="PF00391"/>
    </source>
</evidence>
<dbReference type="PANTHER" id="PTHR43030:SF1">
    <property type="entry name" value="PHOSPHOENOLPYRUVATE SYNTHASE"/>
    <property type="match status" value="1"/>
</dbReference>
<keyword evidence="11" id="KW-0067">ATP-binding</keyword>
<keyword evidence="12" id="KW-0460">Magnesium</keyword>
<evidence type="ECO:0000256" key="14">
    <source>
        <dbReference type="ARBA" id="ARBA00047700"/>
    </source>
</evidence>
<protein>
    <recommendedName>
        <fullName evidence="6">Phosphoenolpyruvate synthase</fullName>
        <ecNumber evidence="5">2.7.9.2</ecNumber>
    </recommendedName>
    <alternativeName>
        <fullName evidence="13">Pyruvate, water dikinase</fullName>
    </alternativeName>
</protein>
<evidence type="ECO:0000256" key="12">
    <source>
        <dbReference type="ARBA" id="ARBA00022842"/>
    </source>
</evidence>
<keyword evidence="9" id="KW-0547">Nucleotide-binding</keyword>
<dbReference type="InterPro" id="IPR002192">
    <property type="entry name" value="PPDK_AMP/ATP-bd"/>
</dbReference>
<evidence type="ECO:0000313" key="18">
    <source>
        <dbReference type="Proteomes" id="UP000069241"/>
    </source>
</evidence>
<evidence type="ECO:0000313" key="17">
    <source>
        <dbReference type="EMBL" id="AMD89087.1"/>
    </source>
</evidence>
<reference evidence="18" key="1">
    <citation type="submission" date="2016-02" db="EMBL/GenBank/DDBJ databases">
        <authorList>
            <person name="Holder M.E."/>
            <person name="Ajami N.J."/>
            <person name="Petrosino J.F."/>
        </authorList>
    </citation>
    <scope>NUCLEOTIDE SEQUENCE [LARGE SCALE GENOMIC DNA]</scope>
    <source>
        <strain evidence="18">CCUG 45958</strain>
    </source>
</reference>
<dbReference type="Gene3D" id="3.30.470.20">
    <property type="entry name" value="ATP-grasp fold, B domain"/>
    <property type="match status" value="1"/>
</dbReference>
<dbReference type="Proteomes" id="UP000069241">
    <property type="component" value="Chromosome"/>
</dbReference>
<evidence type="ECO:0000256" key="6">
    <source>
        <dbReference type="ARBA" id="ARBA00021623"/>
    </source>
</evidence>
<evidence type="ECO:0000256" key="7">
    <source>
        <dbReference type="ARBA" id="ARBA00022679"/>
    </source>
</evidence>
<dbReference type="Gene3D" id="3.50.30.10">
    <property type="entry name" value="Phosphohistidine domain"/>
    <property type="match status" value="1"/>
</dbReference>
<evidence type="ECO:0000256" key="5">
    <source>
        <dbReference type="ARBA" id="ARBA00011996"/>
    </source>
</evidence>
<dbReference type="AlphaFoldDB" id="A0A0X8JI61"/>
<dbReference type="SUPFAM" id="SSF56059">
    <property type="entry name" value="Glutathione synthetase ATP-binding domain-like"/>
    <property type="match status" value="1"/>
</dbReference>
<keyword evidence="18" id="KW-1185">Reference proteome</keyword>
<keyword evidence="8" id="KW-0479">Metal-binding</keyword>
<evidence type="ECO:0000259" key="16">
    <source>
        <dbReference type="Pfam" id="PF01326"/>
    </source>
</evidence>
<dbReference type="GO" id="GO:0008986">
    <property type="term" value="F:pyruvate, water dikinase activity"/>
    <property type="evidence" value="ECO:0007669"/>
    <property type="project" value="UniProtKB-EC"/>
</dbReference>
<dbReference type="PANTHER" id="PTHR43030">
    <property type="entry name" value="PHOSPHOENOLPYRUVATE SYNTHASE"/>
    <property type="match status" value="1"/>
</dbReference>
<comment type="pathway">
    <text evidence="3">Carbohydrate biosynthesis; gluconeogenesis.</text>
</comment>
<keyword evidence="10 17" id="KW-0418">Kinase</keyword>
<dbReference type="GO" id="GO:0046872">
    <property type="term" value="F:metal ion binding"/>
    <property type="evidence" value="ECO:0007669"/>
    <property type="project" value="UniProtKB-KW"/>
</dbReference>
<dbReference type="SUPFAM" id="SSF52009">
    <property type="entry name" value="Phosphohistidine domain"/>
    <property type="match status" value="1"/>
</dbReference>
<evidence type="ECO:0000256" key="4">
    <source>
        <dbReference type="ARBA" id="ARBA00007837"/>
    </source>
</evidence>
<dbReference type="InterPro" id="IPR036637">
    <property type="entry name" value="Phosphohistidine_dom_sf"/>
</dbReference>
<dbReference type="UniPathway" id="UPA00138"/>
<sequence length="855" mass="92996">MNAVQSLKKLLGLKPRISREQAMAAFTRRYASFKELLQANADLAGIMASLNAAQRGERSLETSQVRKEARRAIVQSERMATCLNDISNQRHQDLNTAVEALGARIEHELEQHTRGDVTSLTLPLSEVDASMAYSVGGKNANLGELRNMLDMPVPRGFAITIQAGILLLLQSSGLFKNIHLTLRAVDPDDPASIREASARVEQLIVDAPVPEEVGGALLRAWDESFGGGDAVAALRSSAIAEDGVQSFAGQYRSILGVTRQTLLPSFKKVVASLFSPRAMTYRASHGYTLEASGMGLCCLEMVRAKAAGVAFSRHPVDLRSNCVLINGLWGLGEMVVDGSGTPDQWLVSRATRKITRETIAHKEARLVLVRRGETVESEVVDVPEALRDVPCLSREQVERLAAMALELERHYQYPQDLEWAVDEDDQIILLQTRPMGLDSTAAESAAPALKHMRPLLSGADVAAKGVGCGPVVPVQPDEDLTHFPEGAVMLMQHSSPNAMTAMQRAAAIIAETGSLTGHMASICREFGVPTLMNLAGATNQLTPGQVVTVDALSGRVFDGEVPELLALRLSRRQPRADTPALVLLRRVAPYILPLHLVDPQSALFSPANCTSLHDVMRYAHELSYSEMFLLSDCLSENCAGGAASRLVCSVPLDLYIIDLGGGLKNPEAATATPEEVTSVPFRHVLGGMLNPAVQAKGPRPVNMSGFLSVMGQAMIGGNQHGGERFGDRSYAIVSDRYLNFSSRVGYHYAILDTWCGDTLSKNYIRFEFAGGAAGNEQRARRVRCIGLILTELGFTVVVTGDRIRARYQKYPKLELCSRLDQLGRLLIMTRQMDMLMVNDEAVQAYAAKFLNGEYH</sequence>
<dbReference type="KEGG" id="dfi:AXF13_02595"/>
<evidence type="ECO:0000256" key="8">
    <source>
        <dbReference type="ARBA" id="ARBA00022723"/>
    </source>
</evidence>
<feature type="domain" description="PEP-utilising enzyme mobile" evidence="15">
    <location>
        <begin position="483"/>
        <end position="554"/>
    </location>
</feature>
<organism evidence="17 18">
    <name type="scientific">Desulfovibrio fairfieldensis</name>
    <dbReference type="NCBI Taxonomy" id="44742"/>
    <lineage>
        <taxon>Bacteria</taxon>
        <taxon>Pseudomonadati</taxon>
        <taxon>Thermodesulfobacteriota</taxon>
        <taxon>Desulfovibrionia</taxon>
        <taxon>Desulfovibrionales</taxon>
        <taxon>Desulfovibrionaceae</taxon>
        <taxon>Desulfovibrio</taxon>
    </lineage>
</organism>
<accession>A0A0X8JI61</accession>
<feature type="domain" description="Pyruvate phosphate dikinase AMP/ATP-binding" evidence="16">
    <location>
        <begin position="134"/>
        <end position="447"/>
    </location>
</feature>
<dbReference type="InterPro" id="IPR013815">
    <property type="entry name" value="ATP_grasp_subdomain_1"/>
</dbReference>
<dbReference type="Pfam" id="PF00391">
    <property type="entry name" value="PEP-utilizers"/>
    <property type="match status" value="1"/>
</dbReference>
<evidence type="ECO:0000256" key="13">
    <source>
        <dbReference type="ARBA" id="ARBA00033470"/>
    </source>
</evidence>
<gene>
    <name evidence="17" type="ORF">AXF13_02595</name>
</gene>
<proteinExistence type="inferred from homology"/>
<comment type="similarity">
    <text evidence="4">Belongs to the PEP-utilizing enzyme family.</text>
</comment>
<keyword evidence="17" id="KW-0670">Pyruvate</keyword>
<dbReference type="InterPro" id="IPR006319">
    <property type="entry name" value="PEP_synth"/>
</dbReference>
<dbReference type="STRING" id="44742.AXF13_02595"/>
<dbReference type="EMBL" id="CP014229">
    <property type="protein sequence ID" value="AMD89087.1"/>
    <property type="molecule type" value="Genomic_DNA"/>
</dbReference>
<dbReference type="GO" id="GO:0006094">
    <property type="term" value="P:gluconeogenesis"/>
    <property type="evidence" value="ECO:0007669"/>
    <property type="project" value="UniProtKB-UniPathway"/>
</dbReference>
<dbReference type="RefSeq" id="WP_062251535.1">
    <property type="nucleotide sequence ID" value="NZ_CP014229.1"/>
</dbReference>
<dbReference type="EC" id="2.7.9.2" evidence="5"/>
<comment type="cofactor">
    <cofactor evidence="1">
        <name>Mg(2+)</name>
        <dbReference type="ChEBI" id="CHEBI:18420"/>
    </cofactor>
</comment>
<evidence type="ECO:0000256" key="1">
    <source>
        <dbReference type="ARBA" id="ARBA00001946"/>
    </source>
</evidence>
<evidence type="ECO:0000256" key="2">
    <source>
        <dbReference type="ARBA" id="ARBA00002988"/>
    </source>
</evidence>
<name>A0A0X8JI61_9BACT</name>
<dbReference type="Gene3D" id="3.30.1490.20">
    <property type="entry name" value="ATP-grasp fold, A domain"/>
    <property type="match status" value="1"/>
</dbReference>
<evidence type="ECO:0000256" key="10">
    <source>
        <dbReference type="ARBA" id="ARBA00022777"/>
    </source>
</evidence>